<dbReference type="SUPFAM" id="SSF51126">
    <property type="entry name" value="Pectin lyase-like"/>
    <property type="match status" value="1"/>
</dbReference>
<dbReference type="eggNOG" id="COG3210">
    <property type="taxonomic scope" value="Bacteria"/>
</dbReference>
<sequence precursor="true">MCSTHSFIRSNVRSTVVVAVVVLFSLLAGHEVVALPAGGELAAGKATISTPSLTAMQIEQQSRQAIINWSSFGIGRGESVNVVQPDSRSALLNRVSGEDPSELFGTLSANGRIFLVNPNGVLFAPGASINVGGLVTSTLDIRNSDFLSEKYAFFRHGTVGSVINQGSLSGGFIALLGKNVSNTGTIVTTGGTTGIAAGEKITLNIDPSGLVAIRVEETAYNAQIRNSGVIEANDGRVVIKASAADALLASVVNNSGQVRATSMKERNGTIVLEGASIINTGTFTASAITVSSNNLIDAGTWNAGGSASGGTIAIDATGNIEQTAASRMTADGEEGGQIELDAGKGLYLSGMFSANGSSGRGGQISITAPQTFLAGAQIEANGQNGGGSILIGGGWQGKSNYLANAESTTVTGSCNIRANALENGNGGTVVLWSDHSTAFSGTIEAMGGHISGNGGEVELSSHETLTISGQVSTGAPHGNNGFLLLDPQNITIDASVTIPLFSLIPLPDANPAEGDQHGSGDILELSNGNILVASPFDDFVATDAGAVRLYRPDGTLLSMLCGSTANDQVGETVTALTGRKSAVTSTSEWSNGDQAAAGAVTWINESIGVSGSVSGTNSLVGSTVNDGTSIRVITLNNGNYVVSSPDWDNGTASDAGAVTWGNGLSGTIGVISAANSLVGSKKNDQVGTVTALTNGHYVVSSPLWDKGTVTNAGAVTWSNGLGGTVGTISATNSLVGSKTGDQVGSVTALTNGNYVVSAPNWDNGSITNAGMATLVNGLNGAVGTIIATNSLVGSKKEDKVGTGVTALTNGNYVVTSPSWDNGTTTDAGAVTWGNGINGAIGVISTTNSLVGSTANDLASAYVTALANGNYVVGSPEWDNGPTTNAGAVTWGNGIGGTAGMISSSSSLTGSAASDGLGSTVTALTNGNYVAAWPHWDNGTATDAGAVSWGNGNGGSVGTISPGNSLVGSTVNDGTRYNIIPLTNGNYVVGSPYWDNGPATDAGAVTWGNGFEGTTGVIGEENSLIGSSKNDYAGSDSSGKNNITALSNGNYVASSILWDQGTTANTGAVTWGDGLGGSAGVINASNSLVGSKTGDQVGTVTALPNGNYVVSSPLWNNGTLTNAGALTLLDGVNNNTTGAISSLNSLVGSSKEDQLGIGGITALTIGSMNGSFVVSSFNQANETGWVEILTPNPEQESVEQEYRFNPDAANTFHPSQITALLNKGSQVVLKANNDITINSSIIADNPLGNGGNLYLNAGKSILLNATISTDNGNLTMASNDTQANGVVDQWRSAGNATITMGEGTSIIAGSGNVAIELRDGSGNTNRESGDITLRNITASNIIALNFGPTEGSGITLASGTLASEATEGSTIILAGNDFDNSANARLSTNGTARWIVYSDNPEATIKGGLKSDFRHYNASYTSYPPFNINESGNGFIYASLPNLLYVTTTLTSGSASSTFGTWPVATFGYTLTGFADSEDNAENIGLHGTMMVSEFPNATSKTGNYLIEYAGGLSSSVGFTFTAGTGLIYTVEKQPINFNEINPILSWQSETEHRAKRVLSGETLFNKPDQTINSPQKSFIVRRRAIKNTKYSSQSGDLIAPETITVPARAEALFFFSLPDSIFSNSNPDAIVTLEAHSINGTAVPSWISFDPKRKIISGKAPKEAIGKYRIELVAKDKFGGESRSIVLITIG</sequence>
<accession>B4SFH2</accession>
<dbReference type="InterPro" id="IPR008638">
    <property type="entry name" value="FhaB/CdiA-like_TPS"/>
</dbReference>
<keyword evidence="2" id="KW-0964">Secreted</keyword>
<dbReference type="EMBL" id="CP001110">
    <property type="protein sequence ID" value="ACF43227.1"/>
    <property type="molecule type" value="Genomic_DNA"/>
</dbReference>
<dbReference type="InterPro" id="IPR011050">
    <property type="entry name" value="Pectin_lyase_fold/virulence"/>
</dbReference>
<dbReference type="InterPro" id="IPR050909">
    <property type="entry name" value="Bact_Autotransporter_VF"/>
</dbReference>
<dbReference type="InterPro" id="IPR015919">
    <property type="entry name" value="Cadherin-like_sf"/>
</dbReference>
<dbReference type="Pfam" id="PF05860">
    <property type="entry name" value="TPS"/>
    <property type="match status" value="1"/>
</dbReference>
<dbReference type="RefSeq" id="WP_012507722.1">
    <property type="nucleotide sequence ID" value="NC_011060.1"/>
</dbReference>
<evidence type="ECO:0000313" key="5">
    <source>
        <dbReference type="EMBL" id="ACF43227.1"/>
    </source>
</evidence>
<dbReference type="SUPFAM" id="SSF49313">
    <property type="entry name" value="Cadherin-like"/>
    <property type="match status" value="1"/>
</dbReference>
<keyword evidence="3" id="KW-0732">Signal</keyword>
<dbReference type="HOGENOM" id="CLU_246868_0_0_10"/>
<dbReference type="Pfam" id="PF18888">
    <property type="entry name" value="DUF5650"/>
    <property type="match status" value="10"/>
</dbReference>
<feature type="domain" description="Filamentous haemagglutinin FhaB/tRNA nuclease CdiA-like TPS" evidence="4">
    <location>
        <begin position="32"/>
        <end position="145"/>
    </location>
</feature>
<dbReference type="Proteomes" id="UP000002724">
    <property type="component" value="Chromosome"/>
</dbReference>
<dbReference type="KEGG" id="pph:Ppha_0940"/>
<name>B4SFH2_PELPB</name>
<dbReference type="STRING" id="324925.Ppha_0940"/>
<dbReference type="Gene3D" id="2.60.40.10">
    <property type="entry name" value="Immunoglobulins"/>
    <property type="match status" value="1"/>
</dbReference>
<dbReference type="GO" id="GO:0005509">
    <property type="term" value="F:calcium ion binding"/>
    <property type="evidence" value="ECO:0007669"/>
    <property type="project" value="InterPro"/>
</dbReference>
<dbReference type="InterPro" id="IPR043710">
    <property type="entry name" value="DUF5650"/>
</dbReference>
<organism evidence="5 6">
    <name type="scientific">Pelodictyon phaeoclathratiforme (strain DSM 5477 / BU-1)</name>
    <dbReference type="NCBI Taxonomy" id="324925"/>
    <lineage>
        <taxon>Bacteria</taxon>
        <taxon>Pseudomonadati</taxon>
        <taxon>Chlorobiota</taxon>
        <taxon>Chlorobiia</taxon>
        <taxon>Chlorobiales</taxon>
        <taxon>Chlorobiaceae</taxon>
        <taxon>Chlorobium/Pelodictyon group</taxon>
        <taxon>Pelodictyon</taxon>
    </lineage>
</organism>
<dbReference type="NCBIfam" id="TIGR01901">
    <property type="entry name" value="adhes_NPXG"/>
    <property type="match status" value="1"/>
</dbReference>
<dbReference type="GO" id="GO:0005576">
    <property type="term" value="C:extracellular region"/>
    <property type="evidence" value="ECO:0007669"/>
    <property type="project" value="UniProtKB-SubCell"/>
</dbReference>
<dbReference type="InterPro" id="IPR013783">
    <property type="entry name" value="Ig-like_fold"/>
</dbReference>
<evidence type="ECO:0000256" key="1">
    <source>
        <dbReference type="ARBA" id="ARBA00004613"/>
    </source>
</evidence>
<dbReference type="PANTHER" id="PTHR12338">
    <property type="entry name" value="AUTOTRANSPORTER"/>
    <property type="match status" value="1"/>
</dbReference>
<dbReference type="OrthoDB" id="598499at2"/>
<comment type="subcellular location">
    <subcellularLocation>
        <location evidence="1">Secreted</location>
    </subcellularLocation>
</comment>
<dbReference type="PANTHER" id="PTHR12338:SF8">
    <property type="entry name" value="HEME_HEMOPEXIN-BINDING PROTEIN"/>
    <property type="match status" value="1"/>
</dbReference>
<dbReference type="eggNOG" id="COG5295">
    <property type="taxonomic scope" value="Bacteria"/>
</dbReference>
<evidence type="ECO:0000313" key="6">
    <source>
        <dbReference type="Proteomes" id="UP000002724"/>
    </source>
</evidence>
<keyword evidence="6" id="KW-1185">Reference proteome</keyword>
<dbReference type="GO" id="GO:0016020">
    <property type="term" value="C:membrane"/>
    <property type="evidence" value="ECO:0007669"/>
    <property type="project" value="InterPro"/>
</dbReference>
<dbReference type="Gene3D" id="2.160.20.10">
    <property type="entry name" value="Single-stranded right-handed beta-helix, Pectin lyase-like"/>
    <property type="match status" value="1"/>
</dbReference>
<reference evidence="5 6" key="1">
    <citation type="submission" date="2008-06" db="EMBL/GenBank/DDBJ databases">
        <title>Complete sequence of Pelodictyon phaeoclathratiforme BU-1.</title>
        <authorList>
            <consortium name="US DOE Joint Genome Institute"/>
            <person name="Lucas S."/>
            <person name="Copeland A."/>
            <person name="Lapidus A."/>
            <person name="Glavina del Rio T."/>
            <person name="Dalin E."/>
            <person name="Tice H."/>
            <person name="Bruce D."/>
            <person name="Goodwin L."/>
            <person name="Pitluck S."/>
            <person name="Schmutz J."/>
            <person name="Larimer F."/>
            <person name="Land M."/>
            <person name="Hauser L."/>
            <person name="Kyrpides N."/>
            <person name="Mikhailova N."/>
            <person name="Liu Z."/>
            <person name="Li T."/>
            <person name="Zhao F."/>
            <person name="Overmann J."/>
            <person name="Bryant D.A."/>
            <person name="Richardson P."/>
        </authorList>
    </citation>
    <scope>NUCLEOTIDE SEQUENCE [LARGE SCALE GENOMIC DNA]</scope>
    <source>
        <strain evidence="6">DSM 5477 / BU-1</strain>
    </source>
</reference>
<evidence type="ECO:0000259" key="4">
    <source>
        <dbReference type="SMART" id="SM00912"/>
    </source>
</evidence>
<dbReference type="InterPro" id="IPR012334">
    <property type="entry name" value="Pectin_lyas_fold"/>
</dbReference>
<proteinExistence type="predicted"/>
<dbReference type="eggNOG" id="COG3898">
    <property type="taxonomic scope" value="Bacteria"/>
</dbReference>
<protein>
    <submittedName>
        <fullName evidence="5">Filamentous haemagglutinin family outer membrane protein</fullName>
    </submittedName>
</protein>
<evidence type="ECO:0000256" key="3">
    <source>
        <dbReference type="ARBA" id="ARBA00022729"/>
    </source>
</evidence>
<dbReference type="SMART" id="SM00912">
    <property type="entry name" value="Haemagg_act"/>
    <property type="match status" value="1"/>
</dbReference>
<gene>
    <name evidence="5" type="ordered locus">Ppha_0940</name>
</gene>
<dbReference type="eggNOG" id="COG3595">
    <property type="taxonomic scope" value="Bacteria"/>
</dbReference>
<evidence type="ECO:0000256" key="2">
    <source>
        <dbReference type="ARBA" id="ARBA00022525"/>
    </source>
</evidence>